<dbReference type="PROSITE" id="PS51257">
    <property type="entry name" value="PROKAR_LIPOPROTEIN"/>
    <property type="match status" value="1"/>
</dbReference>
<feature type="signal peptide" evidence="1">
    <location>
        <begin position="1"/>
        <end position="22"/>
    </location>
</feature>
<name>A0ABW7SMJ4_9ACTN</name>
<dbReference type="RefSeq" id="WP_396681656.1">
    <property type="nucleotide sequence ID" value="NZ_JBIRPU010000014.1"/>
</dbReference>
<gene>
    <name evidence="2" type="ORF">ACH4OY_19810</name>
</gene>
<evidence type="ECO:0000313" key="2">
    <source>
        <dbReference type="EMBL" id="MFI0794909.1"/>
    </source>
</evidence>
<dbReference type="InterPro" id="IPR044058">
    <property type="entry name" value="Lipoprotein_23"/>
</dbReference>
<organism evidence="2 3">
    <name type="scientific">Micromonospora rubida</name>
    <dbReference type="NCBI Taxonomy" id="2697657"/>
    <lineage>
        <taxon>Bacteria</taxon>
        <taxon>Bacillati</taxon>
        <taxon>Actinomycetota</taxon>
        <taxon>Actinomycetes</taxon>
        <taxon>Micromonosporales</taxon>
        <taxon>Micromonosporaceae</taxon>
        <taxon>Micromonospora</taxon>
    </lineage>
</organism>
<accession>A0ABW7SMJ4</accession>
<keyword evidence="3" id="KW-1185">Reference proteome</keyword>
<keyword evidence="2" id="KW-0449">Lipoprotein</keyword>
<protein>
    <submittedName>
        <fullName evidence="2">Lipoprotein</fullName>
    </submittedName>
</protein>
<dbReference type="EMBL" id="JBIRPU010000014">
    <property type="protein sequence ID" value="MFI0794909.1"/>
    <property type="molecule type" value="Genomic_DNA"/>
</dbReference>
<evidence type="ECO:0000256" key="1">
    <source>
        <dbReference type="SAM" id="SignalP"/>
    </source>
</evidence>
<feature type="chain" id="PRO_5045970276" evidence="1">
    <location>
        <begin position="23"/>
        <end position="213"/>
    </location>
</feature>
<dbReference type="Proteomes" id="UP001611075">
    <property type="component" value="Unassembled WGS sequence"/>
</dbReference>
<keyword evidence="1" id="KW-0732">Signal</keyword>
<sequence>MFRRIGAAVLAVLTIATATGCAEDGTRASAARAGPAPSPLVSGPPWYDDVAPAEAGVTVGAKGTPCELPITFSLPARWVAEPVGDAAGVTLGGSRLRCEVDAKPADNVGFLRVWAVDAAPLGARASLEEFLAEYGRISEIEYRRVRRGPLDLVEATYLQQDGLSGGPNRHRALGANTSSGGAVLLTLGGMDTGEFEAMFPAYQLATSTLRPTG</sequence>
<dbReference type="Pfam" id="PF18966">
    <property type="entry name" value="Lipoprotein_23"/>
    <property type="match status" value="1"/>
</dbReference>
<comment type="caution">
    <text evidence="2">The sequence shown here is derived from an EMBL/GenBank/DDBJ whole genome shotgun (WGS) entry which is preliminary data.</text>
</comment>
<evidence type="ECO:0000313" key="3">
    <source>
        <dbReference type="Proteomes" id="UP001611075"/>
    </source>
</evidence>
<reference evidence="2 3" key="1">
    <citation type="submission" date="2024-10" db="EMBL/GenBank/DDBJ databases">
        <title>The Natural Products Discovery Center: Release of the First 8490 Sequenced Strains for Exploring Actinobacteria Biosynthetic Diversity.</title>
        <authorList>
            <person name="Kalkreuter E."/>
            <person name="Kautsar S.A."/>
            <person name="Yang D."/>
            <person name="Bader C.D."/>
            <person name="Teijaro C.N."/>
            <person name="Fluegel L."/>
            <person name="Davis C.M."/>
            <person name="Simpson J.R."/>
            <person name="Lauterbach L."/>
            <person name="Steele A.D."/>
            <person name="Gui C."/>
            <person name="Meng S."/>
            <person name="Li G."/>
            <person name="Viehrig K."/>
            <person name="Ye F."/>
            <person name="Su P."/>
            <person name="Kiefer A.F."/>
            <person name="Nichols A."/>
            <person name="Cepeda A.J."/>
            <person name="Yan W."/>
            <person name="Fan B."/>
            <person name="Jiang Y."/>
            <person name="Adhikari A."/>
            <person name="Zheng C.-J."/>
            <person name="Schuster L."/>
            <person name="Cowan T.M."/>
            <person name="Smanski M.J."/>
            <person name="Chevrette M.G."/>
            <person name="De Carvalho L.P.S."/>
            <person name="Shen B."/>
        </authorList>
    </citation>
    <scope>NUCLEOTIDE SEQUENCE [LARGE SCALE GENOMIC DNA]</scope>
    <source>
        <strain evidence="2 3">NPDC021253</strain>
    </source>
</reference>
<proteinExistence type="predicted"/>